<sequence length="181" mass="20165">MPIDWKTQESYSRLLAALVAASDNSIDYKKVAYFFGQGATYDAIEGRFRIAKRMANDLKQEAENEGRQMPSTSRVKSANSTPRKPKAKANSEHAVASGRVQKSPSKKRGGVKASPSKLKDEPRTPTSLDGDDHDNLAVQQPQHRQQQLSHDADAFEHSSSYIYGTEESRLFNSFDTEPFEA</sequence>
<dbReference type="Proteomes" id="UP000034182">
    <property type="component" value="Unassembled WGS sequence"/>
</dbReference>
<dbReference type="EMBL" id="LAQI01000124">
    <property type="protein sequence ID" value="KKY18641.1"/>
    <property type="molecule type" value="Genomic_DNA"/>
</dbReference>
<gene>
    <name evidence="2" type="ORF">UCDDS831_g05923</name>
</gene>
<feature type="compositionally biased region" description="Polar residues" evidence="1">
    <location>
        <begin position="69"/>
        <end position="82"/>
    </location>
</feature>
<organism evidence="2 3">
    <name type="scientific">Diplodia seriata</name>
    <dbReference type="NCBI Taxonomy" id="420778"/>
    <lineage>
        <taxon>Eukaryota</taxon>
        <taxon>Fungi</taxon>
        <taxon>Dikarya</taxon>
        <taxon>Ascomycota</taxon>
        <taxon>Pezizomycotina</taxon>
        <taxon>Dothideomycetes</taxon>
        <taxon>Dothideomycetes incertae sedis</taxon>
        <taxon>Botryosphaeriales</taxon>
        <taxon>Botryosphaeriaceae</taxon>
        <taxon>Diplodia</taxon>
    </lineage>
</organism>
<evidence type="ECO:0000313" key="2">
    <source>
        <dbReference type="EMBL" id="KKY18641.1"/>
    </source>
</evidence>
<evidence type="ECO:0000313" key="3">
    <source>
        <dbReference type="Proteomes" id="UP000034182"/>
    </source>
</evidence>
<accession>A0A0G2E8F1</accession>
<proteinExistence type="predicted"/>
<protein>
    <submittedName>
        <fullName evidence="2">Uncharacterized protein</fullName>
    </submittedName>
</protein>
<reference evidence="2 3" key="2">
    <citation type="submission" date="2015-05" db="EMBL/GenBank/DDBJ databases">
        <title>Distinctive expansion of gene families associated with plant cell wall degradation and secondary metabolism in the genomes of grapevine trunk pathogens.</title>
        <authorList>
            <person name="Lawrence D.P."/>
            <person name="Travadon R."/>
            <person name="Rolshausen P.E."/>
            <person name="Baumgartner K."/>
        </authorList>
    </citation>
    <scope>NUCLEOTIDE SEQUENCE [LARGE SCALE GENOMIC DNA]</scope>
    <source>
        <strain evidence="2">DS831</strain>
    </source>
</reference>
<dbReference type="AlphaFoldDB" id="A0A0G2E8F1"/>
<evidence type="ECO:0000256" key="1">
    <source>
        <dbReference type="SAM" id="MobiDB-lite"/>
    </source>
</evidence>
<feature type="region of interest" description="Disordered" evidence="1">
    <location>
        <begin position="60"/>
        <end position="156"/>
    </location>
</feature>
<comment type="caution">
    <text evidence="2">The sequence shown here is derived from an EMBL/GenBank/DDBJ whole genome shotgun (WGS) entry which is preliminary data.</text>
</comment>
<reference evidence="2 3" key="1">
    <citation type="submission" date="2015-03" db="EMBL/GenBank/DDBJ databases">
        <authorList>
            <person name="Morales-Cruz A."/>
            <person name="Amrine K.C."/>
            <person name="Cantu D."/>
        </authorList>
    </citation>
    <scope>NUCLEOTIDE SEQUENCE [LARGE SCALE GENOMIC DNA]</scope>
    <source>
        <strain evidence="2">DS831</strain>
    </source>
</reference>
<name>A0A0G2E8F1_9PEZI</name>